<feature type="compositionally biased region" description="Basic and acidic residues" evidence="4">
    <location>
        <begin position="2356"/>
        <end position="2387"/>
    </location>
</feature>
<feature type="compositionally biased region" description="Basic and acidic residues" evidence="4">
    <location>
        <begin position="2520"/>
        <end position="2534"/>
    </location>
</feature>
<feature type="compositionally biased region" description="Polar residues" evidence="4">
    <location>
        <begin position="2067"/>
        <end position="2084"/>
    </location>
</feature>
<sequence length="3136" mass="342598">MDRRRAAGALLALAACIACSAAAPTASNHTALDLYEGAPEGCYYNFQHYGEGDRIMTNEPCLNCTCHNRMLMCYLRVCPFTKAIGQDCTVEKRADQCCPIVTCPDVPVDLLTSTSTTSPAEYGATGLGKLDKYGCSISGKYFPEGSKVPPTPNKPCEHCYCIRNMTTCVMQECTLHVDGCTPIYHKDVCCPVRYSCDHPEDEVPLLDDMSTTVRPTPGFLLTTTTMAPVTQMTQDCVHDDQVFADGALIKTEKACEHCYCMKGDIVCVVQECGAPMENEGKNCTSLPPREGQCCPDTYICDGDELTSDLPTESTTDIIVDKPTSLLPPRRTNDEGSGYRNEPDEVTYTELPVTEPEVEGSGDDQETSKPQIDHNEMIPGPEDGEQYIYVTTKAPGFEKHELTTTEIDRNVTPESGIETEQPHIDPSSTIAPISEDKEKLSTSISGLTEENILEPHKYAPTTSIPETFESITTELGESQNTVPDEIAGSEVTKAHDYAPSTTTVSTSVENESLPPVEGEDNKPIPEEEKDVTMSTLEESTKPEYNTLSSAVPDDSEKEISTSIDISNVTPEVMTEYSEADILGTTVSSEQESVPEGHKDFKPELTTSNPLQEDEKPTTEVDHALNTVAVSEEETPYPHSHVQATTISSTVEEESATVNIEKDIVTDKDLNENVILPHEPVTTSLPALEETEPDRGMNTIPSETNEESSSESSLAQKTTTTLETQGTDEIHTQGMEVKSTTSAEVPTLSPESITTKVDQSTITTEPSFRKEDDIIVSTEKTRETEQTTVKSEFIDEGLIPTSSHDEKTDTSSKVPSMEEEFTTSIPEYVTEISETTDLKETTVSTQDSIVTDKTSEPSYEQDGDLPSSTEKMMEVTPFHQENVDIQEEPSRIPGEGDCLLNGITYRNNSVVPSTNNCHTGCRCASSIIKCDPIICSPPPDYMDNCQSIYDSPDSCCPTYVCDHPRETVPPQSDNQMSGTESPISSPTIECRGDQCEISQPTKQPAEQFDLKPTTKPEIECGSEGCSDDTHKSDTGHPSGVQSEKCPDGKCGSEGCVNGNCDLPQNQGHVSAIKPCEGEHCEKIDEGMSESPQLCKNEQDCKPSEIPTVSGAPCQGESCEKLDCGESGCEPHAAVTPSEKPDLCKENNNCKTQDIPASDCSGDEPCRRKEIPTTDEKIPSACEGSDCLQEQVPTASESPDSSSTESPKIDQTPFKEITEMPEPGDVEKVTEIPDERVSTEETDTYTTESQTGEGITVSEKEQSAIKDEATKKPPTTEDITTESPVIIDETDKDKPSYEAELTDKPATESPDVIEPGITESAIIHEKDQEPVIIDNETEKPASPSDDGEKEPVIYETDGTPKPTIIEQGTQLPTVATEVDTENIAIVDEDSTGKPLITEYYPDSKDEATTTSSILEEESSSKPETGERNTDAPTTVDQENTSESILEADKDKPSFVDSDDKEKPDTINKDITEKPSKTDEGADKPITDEKHDKPIAVTTEETYLTDIEATDKPAYNPDVTEEQSTPKPISTDEEKTPIDSEKEITEQPVLVTETVTEITGIIDNESDKKPAISSSDNKEEVAITDGGVEKPTPIEDEKMKPEVDGQEETEKPVTDHEDGEDKPIQEKDGQKEPTNIGQDGTEKPIPTDEVSPQKTSEVEDQYKEKPPVIVEDKTDTPFLDNEEKTSEMPQTSVDGSTEEPIIVEKDTEKPVVANIDDKQKTTLAPEDEKDTSSMVETNMTEKPVIEKESTETPTTVTEAVTIKPTTIGIIRESDDKEKPTTINTTIKPFVSEEESTLVPDVSEDKNTVKPTIFDEGTEEPIIVVKEDTTESGDIENETTKLPPSTEDVDTKKPIIIDGDTEVDINTEEPVTDEKTTYKPAITKEEDMIEPTTSKGQTIDEESSEKPYVPQKETTVAPTISGEVVTDKPVLIDEEGNIKPVDEEHTQYPDLKDKDKPAIIDNNVTDKPDVNEAETTENIYEGEGSGSEAPIVPQTSESDKEQSTEEAIHKIEKSTTTPSYAQTTVTEDREHELSTDINLVGTETPEKKVTQYEDKETNEPTEKLTSSDHSLEITTETPLTEQDLTTSAFNVPEQEKVTINNQDIEGTTPKYDITDTKGDEASTTRRDLIGDEVSSSTKDPQLYETPVSVEKTTETIIEHSSASTETAGIESPTTLPPDDGSDIVQPDKPKPLPTSETEESTTKIYDEGTVKPIPESHITESSSTSSEYSTSAEVTEASEVKDEDKDKTVPNLPEEHSIKPDGYSTQLPIDIVTDHPEVHSSERDDAITDSPVSSATEPERRYTEVEDPSVTGHEEISTGYPEHATEPQAPSVTEKVHVSPGIDEVSSEKPLSTDSDISSEEPEKITESDKPVTETSEMVHHASEVDKKKPTDEFESLTTEIPIVTVTETQDTSNIPEQDVTISEEKATVSPDISDHTEKETIPEQYTEKQESSTEVPHRHTTEAQESESYTTESSETRAPDASTQSEKQVTTETLVKATDAPNVSEKEEVTVTEVPEVLSTEPQDLDKKEPSITEKQEQATELPTPVDDERTESSSGKITTDVPQSLVTGHKDILGEPTTVSNLPIEESSKEPELLTTQSEESSKVPEHYDGQEDIKTERPVEVTESLEVTTKVQEDRITQVSEEALPEAHDTKTTLRESPPVTEEITKVEDAKPTEPTSAQTEFSETTPYLIELEEHTHKIQEEIATVTPTEEHTDKAVEEKSPSSPTEEDIPTSPSPSEDDIPKIEKQPSTGLPFEEKYTTVVDLVTEQDLITRISDDGFETATKPSDTTTKTSEEVSSVDVSEKIPDSEPVKETTAAVTGSESHTTAEDTEFTTAPVQVSEESTSTGITESSKPPVSESDIGVATEKEIISTEKPEHSVVSHETTTSEEEFIFSTSKATTERQEEDIVTPAPGDKFEKPSEKPGLASDVPPSSTTTEISKPSGSDLQPTDEVPVPDEFPSSGTSGYGEPDYVEEDQAFGPGTCRYGGKVYVSAQQIPRDDPCDFCFCFRSDIICLQQSCPPPIHGCHEEPIQGFCCPRYECPVSMATTVNVTTTTTTTTTTLPPHFPTHSYKGAAHRRGCQIKGHTYKVGEVVRSSSGPCLHCTCGGDGQMKCDPKACTPEPMLRQMIAAAVSAKRRR</sequence>
<dbReference type="GO" id="GO:0005576">
    <property type="term" value="C:extracellular region"/>
    <property type="evidence" value="ECO:0007669"/>
    <property type="project" value="UniProtKB-SubCell"/>
</dbReference>
<feature type="region of interest" description="Disordered" evidence="4">
    <location>
        <begin position="797"/>
        <end position="819"/>
    </location>
</feature>
<feature type="compositionally biased region" description="Polar residues" evidence="4">
    <location>
        <begin position="1427"/>
        <end position="1440"/>
    </location>
</feature>
<evidence type="ECO:0000256" key="4">
    <source>
        <dbReference type="SAM" id="MobiDB-lite"/>
    </source>
</evidence>
<feature type="compositionally biased region" description="Low complexity" evidence="4">
    <location>
        <begin position="1190"/>
        <end position="1203"/>
    </location>
</feature>
<feature type="compositionally biased region" description="Low complexity" evidence="4">
    <location>
        <begin position="2210"/>
        <end position="2232"/>
    </location>
</feature>
<feature type="compositionally biased region" description="Polar residues" evidence="4">
    <location>
        <begin position="531"/>
        <end position="548"/>
    </location>
</feature>
<feature type="compositionally biased region" description="Polar residues" evidence="4">
    <location>
        <begin position="2009"/>
        <end position="2020"/>
    </location>
</feature>
<keyword evidence="2" id="KW-0964">Secreted</keyword>
<feature type="compositionally biased region" description="Low complexity" evidence="4">
    <location>
        <begin position="2778"/>
        <end position="2798"/>
    </location>
</feature>
<evidence type="ECO:0000259" key="6">
    <source>
        <dbReference type="PROSITE" id="PS50184"/>
    </source>
</evidence>
<feature type="compositionally biased region" description="Basic and acidic residues" evidence="4">
    <location>
        <begin position="2690"/>
        <end position="2699"/>
    </location>
</feature>
<feature type="region of interest" description="Disordered" evidence="4">
    <location>
        <begin position="322"/>
        <end position="382"/>
    </location>
</feature>
<feature type="compositionally biased region" description="Polar residues" evidence="4">
    <location>
        <begin position="2928"/>
        <end position="2945"/>
    </location>
</feature>
<dbReference type="SUPFAM" id="SSF57603">
    <property type="entry name" value="FnI-like domain"/>
    <property type="match status" value="6"/>
</dbReference>
<dbReference type="SMART" id="SM00214">
    <property type="entry name" value="VWC"/>
    <property type="match status" value="4"/>
</dbReference>
<feature type="compositionally biased region" description="Basic and acidic residues" evidence="4">
    <location>
        <begin position="2799"/>
        <end position="2810"/>
    </location>
</feature>
<dbReference type="PROSITE" id="PS01208">
    <property type="entry name" value="VWFC_1"/>
    <property type="match status" value="1"/>
</dbReference>
<feature type="region of interest" description="Disordered" evidence="4">
    <location>
        <begin position="2769"/>
        <end position="2973"/>
    </location>
</feature>
<dbReference type="InterPro" id="IPR001007">
    <property type="entry name" value="VWF_dom"/>
</dbReference>
<feature type="compositionally biased region" description="Polar residues" evidence="4">
    <location>
        <begin position="736"/>
        <end position="764"/>
    </location>
</feature>
<feature type="compositionally biased region" description="Basic and acidic residues" evidence="4">
    <location>
        <begin position="1286"/>
        <end position="1303"/>
    </location>
</feature>
<feature type="compositionally biased region" description="Low complexity" evidence="4">
    <location>
        <begin position="1547"/>
        <end position="1558"/>
    </location>
</feature>
<accession>A0A2A4K1M5</accession>
<evidence type="ECO:0000256" key="3">
    <source>
        <dbReference type="ARBA" id="ARBA00022729"/>
    </source>
</evidence>
<feature type="region of interest" description="Disordered" evidence="4">
    <location>
        <begin position="1147"/>
        <end position="1751"/>
    </location>
</feature>
<feature type="compositionally biased region" description="Basic and acidic residues" evidence="4">
    <location>
        <begin position="2863"/>
        <end position="2878"/>
    </location>
</feature>
<feature type="compositionally biased region" description="Basic and acidic residues" evidence="4">
    <location>
        <begin position="1222"/>
        <end position="1236"/>
    </location>
</feature>
<feature type="compositionally biased region" description="Basic and acidic residues" evidence="4">
    <location>
        <begin position="1443"/>
        <end position="1490"/>
    </location>
</feature>
<feature type="compositionally biased region" description="Basic and acidic residues" evidence="4">
    <location>
        <begin position="2107"/>
        <end position="2124"/>
    </location>
</feature>
<dbReference type="STRING" id="7102.A0A2A4K1M5"/>
<feature type="compositionally biased region" description="Basic and acidic residues" evidence="4">
    <location>
        <begin position="2661"/>
        <end position="2670"/>
    </location>
</feature>
<feature type="compositionally biased region" description="Polar residues" evidence="4">
    <location>
        <begin position="2672"/>
        <end position="2684"/>
    </location>
</feature>
<feature type="compositionally biased region" description="Basic and acidic residues" evidence="4">
    <location>
        <begin position="1588"/>
        <end position="1627"/>
    </location>
</feature>
<dbReference type="PROSITE" id="PS51257">
    <property type="entry name" value="PROKAR_LIPOPROTEIN"/>
    <property type="match status" value="1"/>
</dbReference>
<feature type="compositionally biased region" description="Basic and acidic residues" evidence="4">
    <location>
        <begin position="2643"/>
        <end position="2652"/>
    </location>
</feature>
<feature type="compositionally biased region" description="Polar residues" evidence="4">
    <location>
        <begin position="839"/>
        <end position="856"/>
    </location>
</feature>
<feature type="compositionally biased region" description="Basic and acidic residues" evidence="4">
    <location>
        <begin position="1161"/>
        <end position="1175"/>
    </location>
</feature>
<feature type="chain" id="PRO_5012314090" description="VWFC domain-containing protein" evidence="5">
    <location>
        <begin position="23"/>
        <end position="3136"/>
    </location>
</feature>
<feature type="compositionally biased region" description="Basic and acidic residues" evidence="4">
    <location>
        <begin position="1415"/>
        <end position="1426"/>
    </location>
</feature>
<feature type="region of interest" description="Disordered" evidence="4">
    <location>
        <begin position="836"/>
        <end position="866"/>
    </location>
</feature>
<evidence type="ECO:0000256" key="1">
    <source>
        <dbReference type="ARBA" id="ARBA00004613"/>
    </source>
</evidence>
<keyword evidence="3 5" id="KW-0732">Signal</keyword>
<feature type="compositionally biased region" description="Acidic residues" evidence="4">
    <location>
        <begin position="1854"/>
        <end position="1866"/>
    </location>
</feature>
<dbReference type="PROSITE" id="PS50184">
    <property type="entry name" value="VWFC_2"/>
    <property type="match status" value="2"/>
</dbReference>
<feature type="compositionally biased region" description="Polar residues" evidence="4">
    <location>
        <begin position="2549"/>
        <end position="2563"/>
    </location>
</feature>
<dbReference type="PANTHER" id="PTHR46698:SF3">
    <property type="entry name" value="TENECTIN ISOFORM 1-RELATED"/>
    <property type="match status" value="1"/>
</dbReference>
<feature type="compositionally biased region" description="Basic and acidic residues" evidence="4">
    <location>
        <begin position="2039"/>
        <end position="2066"/>
    </location>
</feature>
<feature type="compositionally biased region" description="Polar residues" evidence="4">
    <location>
        <begin position="2477"/>
        <end position="2489"/>
    </location>
</feature>
<feature type="region of interest" description="Disordered" evidence="4">
    <location>
        <begin position="2636"/>
        <end position="2754"/>
    </location>
</feature>
<feature type="compositionally biased region" description="Low complexity" evidence="4">
    <location>
        <begin position="2838"/>
        <end position="2850"/>
    </location>
</feature>
<evidence type="ECO:0000256" key="5">
    <source>
        <dbReference type="SAM" id="SignalP"/>
    </source>
</evidence>
<feature type="compositionally biased region" description="Basic and acidic residues" evidence="4">
    <location>
        <begin position="1698"/>
        <end position="1716"/>
    </location>
</feature>
<feature type="compositionally biased region" description="Basic and acidic residues" evidence="4">
    <location>
        <begin position="2195"/>
        <end position="2204"/>
    </location>
</feature>
<feature type="compositionally biased region" description="Basic and acidic residues" evidence="4">
    <location>
        <begin position="1652"/>
        <end position="1682"/>
    </location>
</feature>
<gene>
    <name evidence="7" type="ORF">B5V51_7126</name>
</gene>
<feature type="signal peptide" evidence="5">
    <location>
        <begin position="1"/>
        <end position="22"/>
    </location>
</feature>
<comment type="subcellular location">
    <subcellularLocation>
        <location evidence="1">Secreted</location>
    </subcellularLocation>
</comment>
<comment type="caution">
    <text evidence="7">The sequence shown here is derived from an EMBL/GenBank/DDBJ whole genome shotgun (WGS) entry which is preliminary data.</text>
</comment>
<feature type="compositionally biased region" description="Basic and acidic residues" evidence="4">
    <location>
        <begin position="1526"/>
        <end position="1541"/>
    </location>
</feature>
<reference evidence="7" key="1">
    <citation type="submission" date="2017-09" db="EMBL/GenBank/DDBJ databases">
        <title>Contemporary evolution of a Lepidopteran species, Heliothis virescens, in response to modern agricultural practices.</title>
        <authorList>
            <person name="Fritz M.L."/>
            <person name="Deyonke A.M."/>
            <person name="Papanicolaou A."/>
            <person name="Micinski S."/>
            <person name="Westbrook J."/>
            <person name="Gould F."/>
        </authorList>
    </citation>
    <scope>NUCLEOTIDE SEQUENCE [LARGE SCALE GENOMIC DNA]</scope>
    <source>
        <strain evidence="7">HvINT-</strain>
        <tissue evidence="7">Whole body</tissue>
    </source>
</reference>
<feature type="compositionally biased region" description="Basic and acidic residues" evidence="4">
    <location>
        <begin position="2418"/>
        <end position="2458"/>
    </location>
</feature>
<feature type="region of interest" description="Disordered" evidence="4">
    <location>
        <begin position="488"/>
        <end position="565"/>
    </location>
</feature>
<feature type="domain" description="VWFC" evidence="6">
    <location>
        <begin position="894"/>
        <end position="960"/>
    </location>
</feature>
<feature type="compositionally biased region" description="Low complexity" evidence="4">
    <location>
        <begin position="2507"/>
        <end position="2518"/>
    </location>
</feature>
<feature type="region of interest" description="Disordered" evidence="4">
    <location>
        <begin position="1788"/>
        <end position="2620"/>
    </location>
</feature>
<feature type="compositionally biased region" description="Acidic residues" evidence="4">
    <location>
        <begin position="355"/>
        <end position="364"/>
    </location>
</feature>
<dbReference type="PANTHER" id="PTHR46698">
    <property type="entry name" value="CROSSVEINLESS 2"/>
    <property type="match status" value="1"/>
</dbReference>
<feature type="compositionally biased region" description="Basic and acidic residues" evidence="4">
    <location>
        <begin position="2267"/>
        <end position="2281"/>
    </location>
</feature>
<feature type="compositionally biased region" description="Basic and acidic residues" evidence="4">
    <location>
        <begin position="1006"/>
        <end position="1016"/>
    </location>
</feature>
<feature type="region of interest" description="Disordered" evidence="4">
    <location>
        <begin position="434"/>
        <end position="463"/>
    </location>
</feature>
<feature type="compositionally biased region" description="Basic and acidic residues" evidence="4">
    <location>
        <begin position="1931"/>
        <end position="1965"/>
    </location>
</feature>
<dbReference type="InterPro" id="IPR052424">
    <property type="entry name" value="Kielin_Chordin-BMP_Reg"/>
</dbReference>
<evidence type="ECO:0000256" key="2">
    <source>
        <dbReference type="ARBA" id="ARBA00022525"/>
    </source>
</evidence>
<feature type="region of interest" description="Disordered" evidence="4">
    <location>
        <begin position="673"/>
        <end position="772"/>
    </location>
</feature>
<feature type="compositionally biased region" description="Basic and acidic residues" evidence="4">
    <location>
        <begin position="2707"/>
        <end position="2719"/>
    </location>
</feature>
<proteinExistence type="predicted"/>
<feature type="compositionally biased region" description="Basic and acidic residues" evidence="4">
    <location>
        <begin position="1255"/>
        <end position="1272"/>
    </location>
</feature>
<feature type="compositionally biased region" description="Basic and acidic residues" evidence="4">
    <location>
        <begin position="2233"/>
        <end position="2254"/>
    </location>
</feature>
<protein>
    <recommendedName>
        <fullName evidence="6">VWFC domain-containing protein</fullName>
    </recommendedName>
</protein>
<dbReference type="EMBL" id="NWSH01000315">
    <property type="protein sequence ID" value="PCG77532.1"/>
    <property type="molecule type" value="Genomic_DNA"/>
</dbReference>
<feature type="compositionally biased region" description="Low complexity" evidence="4">
    <location>
        <begin position="499"/>
        <end position="511"/>
    </location>
</feature>
<feature type="domain" description="VWFC" evidence="6">
    <location>
        <begin position="234"/>
        <end position="301"/>
    </location>
</feature>
<feature type="compositionally biased region" description="Low complexity" evidence="4">
    <location>
        <begin position="2393"/>
        <end position="2404"/>
    </location>
</feature>
<feature type="compositionally biased region" description="Basic and acidic residues" evidence="4">
    <location>
        <begin position="1992"/>
        <end position="2008"/>
    </location>
</feature>
<feature type="compositionally biased region" description="Basic and acidic residues" evidence="4">
    <location>
        <begin position="1867"/>
        <end position="1881"/>
    </location>
</feature>
<feature type="region of interest" description="Disordered" evidence="4">
    <location>
        <begin position="997"/>
        <end position="1039"/>
    </location>
</feature>
<dbReference type="Gene3D" id="2.10.70.10">
    <property type="entry name" value="Complement Module, domain 1"/>
    <property type="match status" value="1"/>
</dbReference>
<feature type="compositionally biased region" description="Low complexity" evidence="4">
    <location>
        <begin position="708"/>
        <end position="725"/>
    </location>
</feature>
<feature type="compositionally biased region" description="Low complexity" evidence="4">
    <location>
        <begin position="1241"/>
        <end position="1250"/>
    </location>
</feature>
<evidence type="ECO:0000313" key="7">
    <source>
        <dbReference type="EMBL" id="PCG77532.1"/>
    </source>
</evidence>
<name>A0A2A4K1M5_HELVI</name>
<feature type="compositionally biased region" description="Basic and acidic residues" evidence="4">
    <location>
        <begin position="1561"/>
        <end position="1577"/>
    </location>
</feature>
<feature type="region of interest" description="Disordered" evidence="4">
    <location>
        <begin position="585"/>
        <end position="617"/>
    </location>
</feature>
<organism evidence="7">
    <name type="scientific">Heliothis virescens</name>
    <name type="common">Tobacco budworm moth</name>
    <dbReference type="NCBI Taxonomy" id="7102"/>
    <lineage>
        <taxon>Eukaryota</taxon>
        <taxon>Metazoa</taxon>
        <taxon>Ecdysozoa</taxon>
        <taxon>Arthropoda</taxon>
        <taxon>Hexapoda</taxon>
        <taxon>Insecta</taxon>
        <taxon>Pterygota</taxon>
        <taxon>Neoptera</taxon>
        <taxon>Endopterygota</taxon>
        <taxon>Lepidoptera</taxon>
        <taxon>Glossata</taxon>
        <taxon>Ditrysia</taxon>
        <taxon>Noctuoidea</taxon>
        <taxon>Noctuidae</taxon>
        <taxon>Heliothinae</taxon>
        <taxon>Heliothis</taxon>
    </lineage>
</organism>
<feature type="compositionally biased region" description="Basic and acidic residues" evidence="4">
    <location>
        <begin position="2597"/>
        <end position="2618"/>
    </location>
</feature>